<name>A0ABY8ESU5_MALFU</name>
<keyword evidence="2" id="KW-1185">Reference proteome</keyword>
<dbReference type="Proteomes" id="UP000818624">
    <property type="component" value="Chromosome 3"/>
</dbReference>
<proteinExistence type="predicted"/>
<sequence length="118" mass="13183">MFVPLRALSTSARAARTSRVSALDFQLGTKDAVHRARLGALEQLLPTIKGRWGGIAFAVSQALGLGWMTESEEDVMRFESAQALYYPIWVRRAPAYPDCRRRVEDAVPRRCRPGHGNV</sequence>
<protein>
    <submittedName>
        <fullName evidence="1">Uncharacterized protein</fullName>
    </submittedName>
</protein>
<evidence type="ECO:0000313" key="2">
    <source>
        <dbReference type="Proteomes" id="UP000818624"/>
    </source>
</evidence>
<dbReference type="EMBL" id="CP046236">
    <property type="protein sequence ID" value="WFD48597.1"/>
    <property type="molecule type" value="Genomic_DNA"/>
</dbReference>
<reference evidence="1 2" key="1">
    <citation type="journal article" date="2020" name="Elife">
        <title>Loss of centromere function drives karyotype evolution in closely related Malassezia species.</title>
        <authorList>
            <person name="Sankaranarayanan S.R."/>
            <person name="Ianiri G."/>
            <person name="Coelho M.A."/>
            <person name="Reza M.H."/>
            <person name="Thimmappa B.C."/>
            <person name="Ganguly P."/>
            <person name="Vadnala R.N."/>
            <person name="Sun S."/>
            <person name="Siddharthan R."/>
            <person name="Tellgren-Roth C."/>
            <person name="Dawson T.L."/>
            <person name="Heitman J."/>
            <person name="Sanyal K."/>
        </authorList>
    </citation>
    <scope>NUCLEOTIDE SEQUENCE [LARGE SCALE GENOMIC DNA]</scope>
    <source>
        <strain evidence="1">CBS14141</strain>
    </source>
</reference>
<accession>A0ABY8ESU5</accession>
<evidence type="ECO:0000313" key="1">
    <source>
        <dbReference type="EMBL" id="WFD48597.1"/>
    </source>
</evidence>
<organism evidence="1 2">
    <name type="scientific">Malassezia furfur</name>
    <name type="common">Pityriasis versicolor infection agent</name>
    <name type="synonym">Pityrosporum furfur</name>
    <dbReference type="NCBI Taxonomy" id="55194"/>
    <lineage>
        <taxon>Eukaryota</taxon>
        <taxon>Fungi</taxon>
        <taxon>Dikarya</taxon>
        <taxon>Basidiomycota</taxon>
        <taxon>Ustilaginomycotina</taxon>
        <taxon>Malasseziomycetes</taxon>
        <taxon>Malasseziales</taxon>
        <taxon>Malasseziaceae</taxon>
        <taxon>Malassezia</taxon>
    </lineage>
</organism>
<gene>
    <name evidence="1" type="ORF">GLX27_003267</name>
</gene>